<dbReference type="EC" id="1.1.1.169" evidence="10"/>
<dbReference type="GO" id="GO:0005737">
    <property type="term" value="C:cytoplasm"/>
    <property type="evidence" value="ECO:0007669"/>
    <property type="project" value="TreeGrafter"/>
</dbReference>
<dbReference type="InterPro" id="IPR036291">
    <property type="entry name" value="NAD(P)-bd_dom_sf"/>
</dbReference>
<gene>
    <name evidence="13" type="ORF">CD039_09655</name>
</gene>
<dbReference type="GeneID" id="98298611"/>
<evidence type="ECO:0000256" key="9">
    <source>
        <dbReference type="ARBA" id="ARBA00048793"/>
    </source>
</evidence>
<evidence type="ECO:0000256" key="10">
    <source>
        <dbReference type="RuleBase" id="RU362068"/>
    </source>
</evidence>
<sequence length="284" mass="32196">MTRYGVVGPGAVGTTIAYELAQASKDVQLLGRSDKRMEYDPGNSQSCTTLGVTDIKKAETSFDVLFIAVKAHQLNAVMHDLERLIGENSIVILAQNGYRDLNRLPIKHVYQAVVYISGQKDGNTVTHYRDEILHLQRDARTQQLKQELDDSGLHIELENNIESTIWYKLLVNLGINSVTALGNDTARVLKVDGMRELVRHLINDGLRVAQAEGIQFETTLIDDIMNIYDGYPDEMGTSMYYDIKDRKTLEVDYIQGYIYEKAREHKLETPYLDTIYTLLLAHQV</sequence>
<dbReference type="Pfam" id="PF02558">
    <property type="entry name" value="ApbA"/>
    <property type="match status" value="1"/>
</dbReference>
<name>A0A2K4FAP5_9STAP</name>
<dbReference type="NCBIfam" id="NF009542">
    <property type="entry name" value="PRK12921.1-4"/>
    <property type="match status" value="1"/>
</dbReference>
<dbReference type="OrthoDB" id="9793586at2"/>
<evidence type="ECO:0000259" key="11">
    <source>
        <dbReference type="Pfam" id="PF02558"/>
    </source>
</evidence>
<keyword evidence="5 10" id="KW-0566">Pantothenate biosynthesis</keyword>
<keyword evidence="7 10" id="KW-0560">Oxidoreductase</keyword>
<evidence type="ECO:0000259" key="12">
    <source>
        <dbReference type="Pfam" id="PF08546"/>
    </source>
</evidence>
<feature type="domain" description="Ketopantoate reductase C-terminal" evidence="12">
    <location>
        <begin position="160"/>
        <end position="282"/>
    </location>
</feature>
<evidence type="ECO:0000256" key="7">
    <source>
        <dbReference type="ARBA" id="ARBA00023002"/>
    </source>
</evidence>
<dbReference type="Gene3D" id="1.10.1040.10">
    <property type="entry name" value="N-(1-d-carboxylethyl)-l-norvaline Dehydrogenase, domain 2"/>
    <property type="match status" value="1"/>
</dbReference>
<dbReference type="GO" id="GO:0004616">
    <property type="term" value="F:phosphogluconate dehydrogenase (decarboxylating) activity"/>
    <property type="evidence" value="ECO:0007669"/>
    <property type="project" value="UniProtKB-EC"/>
</dbReference>
<evidence type="ECO:0000256" key="1">
    <source>
        <dbReference type="ARBA" id="ARBA00002919"/>
    </source>
</evidence>
<dbReference type="EMBL" id="PPPX01000016">
    <property type="protein sequence ID" value="POA08343.1"/>
    <property type="molecule type" value="Genomic_DNA"/>
</dbReference>
<comment type="pathway">
    <text evidence="2 10">Cofactor biosynthesis; (R)-pantothenate biosynthesis; (R)-pantoate from 3-methyl-2-oxobutanoate: step 2/2.</text>
</comment>
<dbReference type="Proteomes" id="UP000242712">
    <property type="component" value="Unassembled WGS sequence"/>
</dbReference>
<comment type="function">
    <text evidence="1 10">Catalyzes the NADPH-dependent reduction of ketopantoate into pantoic acid.</text>
</comment>
<dbReference type="RefSeq" id="WP_103372132.1">
    <property type="nucleotide sequence ID" value="NZ_CBCRVO010000002.1"/>
</dbReference>
<feature type="domain" description="Ketopantoate reductase N-terminal" evidence="11">
    <location>
        <begin position="5"/>
        <end position="129"/>
    </location>
</feature>
<evidence type="ECO:0000256" key="6">
    <source>
        <dbReference type="ARBA" id="ARBA00022857"/>
    </source>
</evidence>
<comment type="catalytic activity">
    <reaction evidence="8">
        <text>6-phospho-D-gluconate + NADP(+) = D-ribulose 5-phosphate + CO2 + NADPH</text>
        <dbReference type="Rhea" id="RHEA:10116"/>
        <dbReference type="ChEBI" id="CHEBI:16526"/>
        <dbReference type="ChEBI" id="CHEBI:57783"/>
        <dbReference type="ChEBI" id="CHEBI:58121"/>
        <dbReference type="ChEBI" id="CHEBI:58349"/>
        <dbReference type="ChEBI" id="CHEBI:58759"/>
        <dbReference type="EC" id="1.1.1.44"/>
    </reaction>
</comment>
<evidence type="ECO:0000256" key="2">
    <source>
        <dbReference type="ARBA" id="ARBA00004994"/>
    </source>
</evidence>
<evidence type="ECO:0000256" key="4">
    <source>
        <dbReference type="ARBA" id="ARBA00019465"/>
    </source>
</evidence>
<dbReference type="GO" id="GO:0050661">
    <property type="term" value="F:NADP binding"/>
    <property type="evidence" value="ECO:0007669"/>
    <property type="project" value="TreeGrafter"/>
</dbReference>
<evidence type="ECO:0000256" key="3">
    <source>
        <dbReference type="ARBA" id="ARBA00007870"/>
    </source>
</evidence>
<dbReference type="PANTHER" id="PTHR43765">
    <property type="entry name" value="2-DEHYDROPANTOATE 2-REDUCTASE-RELATED"/>
    <property type="match status" value="1"/>
</dbReference>
<dbReference type="InterPro" id="IPR050838">
    <property type="entry name" value="Ketopantoate_reductase"/>
</dbReference>
<dbReference type="GO" id="GO:0015940">
    <property type="term" value="P:pantothenate biosynthetic process"/>
    <property type="evidence" value="ECO:0007669"/>
    <property type="project" value="UniProtKB-UniPathway"/>
</dbReference>
<dbReference type="InterPro" id="IPR013332">
    <property type="entry name" value="KPR_N"/>
</dbReference>
<reference evidence="13 14" key="1">
    <citation type="submission" date="2017-08" db="EMBL/GenBank/DDBJ databases">
        <title>Draft genome sequences of 64 type strains of genus Staph aureus.</title>
        <authorList>
            <person name="Cole K."/>
            <person name="Golubchik T."/>
            <person name="Russell J."/>
            <person name="Foster D."/>
            <person name="Llewelyn M."/>
            <person name="Wilson D."/>
            <person name="Crook D."/>
            <person name="Paul J."/>
        </authorList>
    </citation>
    <scope>NUCLEOTIDE SEQUENCE [LARGE SCALE GENOMIC DNA]</scope>
    <source>
        <strain evidence="13 14">DSM 29875</strain>
    </source>
</reference>
<accession>A0A2K4FAP5</accession>
<dbReference type="AlphaFoldDB" id="A0A2K4FAP5"/>
<dbReference type="Gene3D" id="3.40.50.720">
    <property type="entry name" value="NAD(P)-binding Rossmann-like Domain"/>
    <property type="match status" value="1"/>
</dbReference>
<dbReference type="InterPro" id="IPR013328">
    <property type="entry name" value="6PGD_dom2"/>
</dbReference>
<keyword evidence="14" id="KW-1185">Reference proteome</keyword>
<dbReference type="InterPro" id="IPR013752">
    <property type="entry name" value="KPA_reductase"/>
</dbReference>
<comment type="caution">
    <text evidence="13">The sequence shown here is derived from an EMBL/GenBank/DDBJ whole genome shotgun (WGS) entry which is preliminary data.</text>
</comment>
<dbReference type="InterPro" id="IPR003710">
    <property type="entry name" value="ApbA"/>
</dbReference>
<comment type="catalytic activity">
    <reaction evidence="9 10">
        <text>(R)-pantoate + NADP(+) = 2-dehydropantoate + NADPH + H(+)</text>
        <dbReference type="Rhea" id="RHEA:16233"/>
        <dbReference type="ChEBI" id="CHEBI:11561"/>
        <dbReference type="ChEBI" id="CHEBI:15378"/>
        <dbReference type="ChEBI" id="CHEBI:15980"/>
        <dbReference type="ChEBI" id="CHEBI:57783"/>
        <dbReference type="ChEBI" id="CHEBI:58349"/>
        <dbReference type="EC" id="1.1.1.169"/>
    </reaction>
</comment>
<dbReference type="UniPathway" id="UPA00028">
    <property type="reaction ID" value="UER00004"/>
</dbReference>
<dbReference type="SUPFAM" id="SSF51735">
    <property type="entry name" value="NAD(P)-binding Rossmann-fold domains"/>
    <property type="match status" value="1"/>
</dbReference>
<dbReference type="Pfam" id="PF08546">
    <property type="entry name" value="ApbA_C"/>
    <property type="match status" value="1"/>
</dbReference>
<evidence type="ECO:0000313" key="14">
    <source>
        <dbReference type="Proteomes" id="UP000242712"/>
    </source>
</evidence>
<evidence type="ECO:0000256" key="8">
    <source>
        <dbReference type="ARBA" id="ARBA00048640"/>
    </source>
</evidence>
<organism evidence="13 14">
    <name type="scientific">Staphylococcus argensis</name>
    <dbReference type="NCBI Taxonomy" id="1607738"/>
    <lineage>
        <taxon>Bacteria</taxon>
        <taxon>Bacillati</taxon>
        <taxon>Bacillota</taxon>
        <taxon>Bacilli</taxon>
        <taxon>Bacillales</taxon>
        <taxon>Staphylococcaceae</taxon>
        <taxon>Staphylococcus</taxon>
    </lineage>
</organism>
<protein>
    <recommendedName>
        <fullName evidence="4 10">2-dehydropantoate 2-reductase</fullName>
        <ecNumber evidence="10">1.1.1.169</ecNumber>
    </recommendedName>
    <alternativeName>
        <fullName evidence="10">Ketopantoate reductase</fullName>
    </alternativeName>
</protein>
<evidence type="ECO:0000313" key="13">
    <source>
        <dbReference type="EMBL" id="POA08343.1"/>
    </source>
</evidence>
<dbReference type="InterPro" id="IPR008927">
    <property type="entry name" value="6-PGluconate_DH-like_C_sf"/>
</dbReference>
<dbReference type="NCBIfam" id="TIGR00745">
    <property type="entry name" value="apbA_panE"/>
    <property type="match status" value="1"/>
</dbReference>
<comment type="similarity">
    <text evidence="3 10">Belongs to the ketopantoate reductase family.</text>
</comment>
<evidence type="ECO:0000256" key="5">
    <source>
        <dbReference type="ARBA" id="ARBA00022655"/>
    </source>
</evidence>
<dbReference type="FunFam" id="1.10.1040.10:FF:000017">
    <property type="entry name" value="2-dehydropantoate 2-reductase"/>
    <property type="match status" value="1"/>
</dbReference>
<dbReference type="SUPFAM" id="SSF48179">
    <property type="entry name" value="6-phosphogluconate dehydrogenase C-terminal domain-like"/>
    <property type="match status" value="1"/>
</dbReference>
<dbReference type="GO" id="GO:0008677">
    <property type="term" value="F:2-dehydropantoate 2-reductase activity"/>
    <property type="evidence" value="ECO:0007669"/>
    <property type="project" value="UniProtKB-EC"/>
</dbReference>
<proteinExistence type="inferred from homology"/>
<dbReference type="PANTHER" id="PTHR43765:SF2">
    <property type="entry name" value="2-DEHYDROPANTOATE 2-REDUCTASE"/>
    <property type="match status" value="1"/>
</dbReference>
<keyword evidence="6 10" id="KW-0521">NADP</keyword>